<keyword evidence="3" id="KW-1185">Reference proteome</keyword>
<proteinExistence type="predicted"/>
<dbReference type="RefSeq" id="WP_311664665.1">
    <property type="nucleotide sequence ID" value="NZ_JAVREO010000002.1"/>
</dbReference>
<comment type="caution">
    <text evidence="2">The sequence shown here is derived from an EMBL/GenBank/DDBJ whole genome shotgun (WGS) entry which is preliminary data.</text>
</comment>
<dbReference type="EMBL" id="JAVREO010000002">
    <property type="protein sequence ID" value="MDT0265390.1"/>
    <property type="molecule type" value="Genomic_DNA"/>
</dbReference>
<gene>
    <name evidence="2" type="ORF">RM844_03685</name>
</gene>
<organism evidence="2 3">
    <name type="scientific">Streptomyces chisholmiae</name>
    <dbReference type="NCBI Taxonomy" id="3075540"/>
    <lineage>
        <taxon>Bacteria</taxon>
        <taxon>Bacillati</taxon>
        <taxon>Actinomycetota</taxon>
        <taxon>Actinomycetes</taxon>
        <taxon>Kitasatosporales</taxon>
        <taxon>Streptomycetaceae</taxon>
        <taxon>Streptomyces</taxon>
    </lineage>
</organism>
<evidence type="ECO:0000256" key="1">
    <source>
        <dbReference type="SAM" id="MobiDB-lite"/>
    </source>
</evidence>
<dbReference type="PROSITE" id="PS51257">
    <property type="entry name" value="PROKAR_LIPOPROTEIN"/>
    <property type="match status" value="1"/>
</dbReference>
<sequence length="204" mass="21237">MDLRDSKSRLILIVIALGAALVIAVASCSGGGGDDDGEAAATPSGEAGTPEEEPAEDDGAGGEGDEDDADGAESEVLAQVTGEEDITLTVTRAERESGGFLTVEGTLHNGGGDGWRSRAWAGAERELAGNDFSMAGATITAREEGKRYLILRDTEGLCLCTKFDLNLDAGDTVTWFAQFPEPDPATTEVDFQIGQMPPATIEVR</sequence>
<feature type="region of interest" description="Disordered" evidence="1">
    <location>
        <begin position="30"/>
        <end position="73"/>
    </location>
</feature>
<evidence type="ECO:0008006" key="4">
    <source>
        <dbReference type="Google" id="ProtNLM"/>
    </source>
</evidence>
<dbReference type="Proteomes" id="UP001183410">
    <property type="component" value="Unassembled WGS sequence"/>
</dbReference>
<evidence type="ECO:0000313" key="3">
    <source>
        <dbReference type="Proteomes" id="UP001183410"/>
    </source>
</evidence>
<evidence type="ECO:0000313" key="2">
    <source>
        <dbReference type="EMBL" id="MDT0265390.1"/>
    </source>
</evidence>
<name>A0ABU2JK78_9ACTN</name>
<protein>
    <recommendedName>
        <fullName evidence="4">Secreted protein</fullName>
    </recommendedName>
</protein>
<reference evidence="3" key="1">
    <citation type="submission" date="2023-07" db="EMBL/GenBank/DDBJ databases">
        <title>30 novel species of actinomycetes from the DSMZ collection.</title>
        <authorList>
            <person name="Nouioui I."/>
        </authorList>
    </citation>
    <scope>NUCLEOTIDE SEQUENCE [LARGE SCALE GENOMIC DNA]</scope>
    <source>
        <strain evidence="3">DSM 44915</strain>
    </source>
</reference>
<accession>A0ABU2JK78</accession>
<feature type="compositionally biased region" description="Acidic residues" evidence="1">
    <location>
        <begin position="49"/>
        <end position="73"/>
    </location>
</feature>